<dbReference type="InterPro" id="IPR043132">
    <property type="entry name" value="BCAT-like_C"/>
</dbReference>
<keyword evidence="5" id="KW-0289">Folate biosynthesis</keyword>
<dbReference type="GO" id="GO:0008696">
    <property type="term" value="F:4-amino-4-deoxychorismate lyase activity"/>
    <property type="evidence" value="ECO:0007669"/>
    <property type="project" value="UniProtKB-UniRule"/>
</dbReference>
<evidence type="ECO:0000256" key="7">
    <source>
        <dbReference type="ARBA" id="ARBA00035633"/>
    </source>
</evidence>
<evidence type="ECO:0000256" key="10">
    <source>
        <dbReference type="NCBIfam" id="TIGR03461"/>
    </source>
</evidence>
<evidence type="ECO:0000256" key="3">
    <source>
        <dbReference type="ARBA" id="ARBA00011738"/>
    </source>
</evidence>
<evidence type="ECO:0000256" key="9">
    <source>
        <dbReference type="ARBA" id="ARBA00049529"/>
    </source>
</evidence>
<dbReference type="EMBL" id="CADCUA010000499">
    <property type="protein sequence ID" value="CAA9339348.1"/>
    <property type="molecule type" value="Genomic_DNA"/>
</dbReference>
<reference evidence="11" key="1">
    <citation type="submission" date="2020-02" db="EMBL/GenBank/DDBJ databases">
        <authorList>
            <person name="Meier V. D."/>
        </authorList>
    </citation>
    <scope>NUCLEOTIDE SEQUENCE</scope>
    <source>
        <strain evidence="11">AVDCRST_MAG71</strain>
    </source>
</reference>
<evidence type="ECO:0000256" key="1">
    <source>
        <dbReference type="ARBA" id="ARBA00001933"/>
    </source>
</evidence>
<comment type="pathway">
    <text evidence="7">Cofactor biosynthesis; tetrahydrofolate biosynthesis; 4-aminobenzoate from chorismate: step 2/2.</text>
</comment>
<dbReference type="Gene3D" id="3.20.10.10">
    <property type="entry name" value="D-amino Acid Aminotransferase, subunit A, domain 2"/>
    <property type="match status" value="1"/>
</dbReference>
<dbReference type="GO" id="GO:0030170">
    <property type="term" value="F:pyridoxal phosphate binding"/>
    <property type="evidence" value="ECO:0007669"/>
    <property type="project" value="InterPro"/>
</dbReference>
<dbReference type="GO" id="GO:0008153">
    <property type="term" value="P:4-aminobenzoate biosynthetic process"/>
    <property type="evidence" value="ECO:0007669"/>
    <property type="project" value="UniProtKB-UniRule"/>
</dbReference>
<accession>A0A6J4LS03</accession>
<dbReference type="InterPro" id="IPR043131">
    <property type="entry name" value="BCAT-like_N"/>
</dbReference>
<dbReference type="GO" id="GO:0046656">
    <property type="term" value="P:folic acid biosynthetic process"/>
    <property type="evidence" value="ECO:0007669"/>
    <property type="project" value="UniProtKB-KW"/>
</dbReference>
<evidence type="ECO:0000256" key="8">
    <source>
        <dbReference type="ARBA" id="ARBA00035676"/>
    </source>
</evidence>
<proteinExistence type="inferred from homology"/>
<comment type="similarity">
    <text evidence="2">Belongs to the class-IV pyridoxal-phosphate-dependent aminotransferase family.</text>
</comment>
<dbReference type="NCBIfam" id="TIGR03461">
    <property type="entry name" value="pabC_Proteo"/>
    <property type="match status" value="1"/>
</dbReference>
<keyword evidence="4" id="KW-0663">Pyridoxal phosphate</keyword>
<dbReference type="PANTHER" id="PTHR42743:SF2">
    <property type="entry name" value="AMINODEOXYCHORISMATE LYASE"/>
    <property type="match status" value="1"/>
</dbReference>
<dbReference type="InterPro" id="IPR050571">
    <property type="entry name" value="Class-IV_PLP-Dep_Aminotrnsfr"/>
</dbReference>
<protein>
    <recommendedName>
        <fullName evidence="8 10">Aminodeoxychorismate lyase</fullName>
        <ecNumber evidence="8 10">4.1.3.38</ecNumber>
    </recommendedName>
</protein>
<organism evidence="11">
    <name type="scientific">uncultured Lysobacter sp</name>
    <dbReference type="NCBI Taxonomy" id="271060"/>
    <lineage>
        <taxon>Bacteria</taxon>
        <taxon>Pseudomonadati</taxon>
        <taxon>Pseudomonadota</taxon>
        <taxon>Gammaproteobacteria</taxon>
        <taxon>Lysobacterales</taxon>
        <taxon>Lysobacteraceae</taxon>
        <taxon>Lysobacter</taxon>
        <taxon>environmental samples</taxon>
    </lineage>
</organism>
<name>A0A6J4LS03_9GAMM</name>
<dbReference type="InterPro" id="IPR017824">
    <property type="entry name" value="Aminodeoxychorismate_lyase_IV"/>
</dbReference>
<dbReference type="Pfam" id="PF01063">
    <property type="entry name" value="Aminotran_4"/>
    <property type="match status" value="1"/>
</dbReference>
<gene>
    <name evidence="11" type="ORF">AVDCRST_MAG71-2150</name>
</gene>
<comment type="catalytic activity">
    <reaction evidence="9">
        <text>4-amino-4-deoxychorismate = 4-aminobenzoate + pyruvate + H(+)</text>
        <dbReference type="Rhea" id="RHEA:16201"/>
        <dbReference type="ChEBI" id="CHEBI:15361"/>
        <dbReference type="ChEBI" id="CHEBI:15378"/>
        <dbReference type="ChEBI" id="CHEBI:17836"/>
        <dbReference type="ChEBI" id="CHEBI:58406"/>
        <dbReference type="EC" id="4.1.3.38"/>
    </reaction>
</comment>
<evidence type="ECO:0000313" key="11">
    <source>
        <dbReference type="EMBL" id="CAA9339348.1"/>
    </source>
</evidence>
<dbReference type="SUPFAM" id="SSF56752">
    <property type="entry name" value="D-aminoacid aminotransferase-like PLP-dependent enzymes"/>
    <property type="match status" value="1"/>
</dbReference>
<sequence>MSTGSRRPDSEASTAGVSQSARAAAEVQRVLFEGECRVDVLATDDRGFAYGDGVFETMRAHCGALPWWERHWGRLAAGAHRLGLSLPPEALVIEQAMGLLAGGGGVLRLQVTRGRGGRGYAAAAGGVPTWALSRHEVPVTPPEGIVLRWCETRLALQPLLAGIKHCNRLEQVMARNEWSDPGIHEGLVCSLEGDVVSATAANLFVLRDGEWLTPQVDRCGVAGVCRAWAIDALQARQARIPTADVASAESLFVCNAVRGILPVARLGDVHWPLHPGVVALRARLASEHPAFSSPTQSGSLREP</sequence>
<dbReference type="AlphaFoldDB" id="A0A6J4LS03"/>
<dbReference type="Gene3D" id="3.30.470.10">
    <property type="match status" value="1"/>
</dbReference>
<comment type="cofactor">
    <cofactor evidence="1">
        <name>pyridoxal 5'-phosphate</name>
        <dbReference type="ChEBI" id="CHEBI:597326"/>
    </cofactor>
</comment>
<evidence type="ECO:0000256" key="5">
    <source>
        <dbReference type="ARBA" id="ARBA00022909"/>
    </source>
</evidence>
<dbReference type="EC" id="4.1.3.38" evidence="8 10"/>
<keyword evidence="6 11" id="KW-0456">Lyase</keyword>
<evidence type="ECO:0000256" key="6">
    <source>
        <dbReference type="ARBA" id="ARBA00023239"/>
    </source>
</evidence>
<dbReference type="PANTHER" id="PTHR42743">
    <property type="entry name" value="AMINO-ACID AMINOTRANSFERASE"/>
    <property type="match status" value="1"/>
</dbReference>
<evidence type="ECO:0000256" key="4">
    <source>
        <dbReference type="ARBA" id="ARBA00022898"/>
    </source>
</evidence>
<evidence type="ECO:0000256" key="2">
    <source>
        <dbReference type="ARBA" id="ARBA00009320"/>
    </source>
</evidence>
<dbReference type="InterPro" id="IPR001544">
    <property type="entry name" value="Aminotrans_IV"/>
</dbReference>
<comment type="subunit">
    <text evidence="3">Homodimer.</text>
</comment>
<dbReference type="InterPro" id="IPR036038">
    <property type="entry name" value="Aminotransferase-like"/>
</dbReference>
<dbReference type="GO" id="GO:0005829">
    <property type="term" value="C:cytosol"/>
    <property type="evidence" value="ECO:0007669"/>
    <property type="project" value="TreeGrafter"/>
</dbReference>